<dbReference type="EMBL" id="LAZR01021918">
    <property type="protein sequence ID" value="KKL83665.1"/>
    <property type="molecule type" value="Genomic_DNA"/>
</dbReference>
<dbReference type="AlphaFoldDB" id="A0A0F9HPP7"/>
<keyword evidence="1" id="KW-0004">4Fe-4S</keyword>
<dbReference type="CDD" id="cd10030">
    <property type="entry name" value="UDG-F4_TTUDGA_SPO1dp_like"/>
    <property type="match status" value="1"/>
</dbReference>
<dbReference type="GO" id="GO:0046872">
    <property type="term" value="F:metal ion binding"/>
    <property type="evidence" value="ECO:0007669"/>
    <property type="project" value="UniProtKB-KW"/>
</dbReference>
<reference evidence="9" key="1">
    <citation type="journal article" date="2015" name="Nature">
        <title>Complex archaea that bridge the gap between prokaryotes and eukaryotes.</title>
        <authorList>
            <person name="Spang A."/>
            <person name="Saw J.H."/>
            <person name="Jorgensen S.L."/>
            <person name="Zaremba-Niedzwiedzka K."/>
            <person name="Martijn J."/>
            <person name="Lind A.E."/>
            <person name="van Eijk R."/>
            <person name="Schleper C."/>
            <person name="Guy L."/>
            <person name="Ettema T.J."/>
        </authorList>
    </citation>
    <scope>NUCLEOTIDE SEQUENCE</scope>
</reference>
<evidence type="ECO:0000259" key="8">
    <source>
        <dbReference type="Pfam" id="PF03167"/>
    </source>
</evidence>
<dbReference type="PANTHER" id="PTHR33693:SF1">
    <property type="entry name" value="TYPE-4 URACIL-DNA GLYCOSYLASE"/>
    <property type="match status" value="1"/>
</dbReference>
<accession>A0A0F9HPP7</accession>
<gene>
    <name evidence="9" type="ORF">LCGC14_1972430</name>
</gene>
<evidence type="ECO:0000313" key="9">
    <source>
        <dbReference type="EMBL" id="KKL83665.1"/>
    </source>
</evidence>
<dbReference type="GO" id="GO:0006281">
    <property type="term" value="P:DNA repair"/>
    <property type="evidence" value="ECO:0007669"/>
    <property type="project" value="UniProtKB-KW"/>
</dbReference>
<sequence>SEDSKGIPFVGASGKLLDLALSQAGTKRDQCFVANTLCCRPPENRNPRPNELKACRTNFELQIDMGDCGVGVTLGAYALANVAGLPRKKVSMSTYVGKPLWVDGRIWVPAYHPAYILRNRDLFTEFIKVLRFALAISLGEDIPLPTPIWDQVKIDGTSGETIESSIKKKGYAFLYSKTLGTQIVILQHEGQKPPSALEHLPRYTLDELIRVGLMGKGRRAGWTRRALRNLNMVKYEFEGMVVKG</sequence>
<keyword evidence="3" id="KW-0227">DNA damage</keyword>
<evidence type="ECO:0000256" key="3">
    <source>
        <dbReference type="ARBA" id="ARBA00022763"/>
    </source>
</evidence>
<keyword evidence="5" id="KW-0408">Iron</keyword>
<feature type="domain" description="Uracil-DNA glycosylase-like" evidence="8">
    <location>
        <begin position="2"/>
        <end position="128"/>
    </location>
</feature>
<dbReference type="Gene3D" id="3.40.470.10">
    <property type="entry name" value="Uracil-DNA glycosylase-like domain"/>
    <property type="match status" value="1"/>
</dbReference>
<evidence type="ECO:0000256" key="4">
    <source>
        <dbReference type="ARBA" id="ARBA00022801"/>
    </source>
</evidence>
<dbReference type="InterPro" id="IPR051536">
    <property type="entry name" value="UDG_Type-4/5"/>
</dbReference>
<keyword evidence="2" id="KW-0479">Metal-binding</keyword>
<keyword evidence="4" id="KW-0378">Hydrolase</keyword>
<dbReference type="GO" id="GO:0051539">
    <property type="term" value="F:4 iron, 4 sulfur cluster binding"/>
    <property type="evidence" value="ECO:0007669"/>
    <property type="project" value="UniProtKB-KW"/>
</dbReference>
<dbReference type="SUPFAM" id="SSF52141">
    <property type="entry name" value="Uracil-DNA glycosylase-like"/>
    <property type="match status" value="1"/>
</dbReference>
<keyword evidence="7" id="KW-0234">DNA repair</keyword>
<dbReference type="PANTHER" id="PTHR33693">
    <property type="entry name" value="TYPE-5 URACIL-DNA GLYCOSYLASE"/>
    <property type="match status" value="1"/>
</dbReference>
<evidence type="ECO:0000256" key="5">
    <source>
        <dbReference type="ARBA" id="ARBA00023004"/>
    </source>
</evidence>
<name>A0A0F9HPP7_9ZZZZ</name>
<dbReference type="GO" id="GO:0097506">
    <property type="term" value="F:deaminated base DNA N-glycosylase activity"/>
    <property type="evidence" value="ECO:0007669"/>
    <property type="project" value="UniProtKB-ARBA"/>
</dbReference>
<dbReference type="InterPro" id="IPR036895">
    <property type="entry name" value="Uracil-DNA_glycosylase-like_sf"/>
</dbReference>
<evidence type="ECO:0000256" key="2">
    <source>
        <dbReference type="ARBA" id="ARBA00022723"/>
    </source>
</evidence>
<feature type="non-terminal residue" evidence="9">
    <location>
        <position position="1"/>
    </location>
</feature>
<evidence type="ECO:0000256" key="7">
    <source>
        <dbReference type="ARBA" id="ARBA00023204"/>
    </source>
</evidence>
<keyword evidence="6" id="KW-0411">Iron-sulfur</keyword>
<dbReference type="InterPro" id="IPR005122">
    <property type="entry name" value="Uracil-DNA_glycosylase-like"/>
</dbReference>
<dbReference type="Pfam" id="PF03167">
    <property type="entry name" value="UDG"/>
    <property type="match status" value="1"/>
</dbReference>
<organism evidence="9">
    <name type="scientific">marine sediment metagenome</name>
    <dbReference type="NCBI Taxonomy" id="412755"/>
    <lineage>
        <taxon>unclassified sequences</taxon>
        <taxon>metagenomes</taxon>
        <taxon>ecological metagenomes</taxon>
    </lineage>
</organism>
<evidence type="ECO:0000256" key="6">
    <source>
        <dbReference type="ARBA" id="ARBA00023014"/>
    </source>
</evidence>
<comment type="caution">
    <text evidence="9">The sequence shown here is derived from an EMBL/GenBank/DDBJ whole genome shotgun (WGS) entry which is preliminary data.</text>
</comment>
<proteinExistence type="predicted"/>
<evidence type="ECO:0000256" key="1">
    <source>
        <dbReference type="ARBA" id="ARBA00022485"/>
    </source>
</evidence>
<protein>
    <recommendedName>
        <fullName evidence="8">Uracil-DNA glycosylase-like domain-containing protein</fullName>
    </recommendedName>
</protein>